<dbReference type="SUPFAM" id="SSF46785">
    <property type="entry name" value="Winged helix' DNA-binding domain"/>
    <property type="match status" value="1"/>
</dbReference>
<proteinExistence type="predicted"/>
<dbReference type="InterPro" id="IPR036390">
    <property type="entry name" value="WH_DNA-bd_sf"/>
</dbReference>
<evidence type="ECO:0000313" key="2">
    <source>
        <dbReference type="EMBL" id="QAA33481.1"/>
    </source>
</evidence>
<keyword evidence="2" id="KW-0547">Nucleotide-binding</keyword>
<keyword evidence="2" id="KW-0067">ATP-binding</keyword>
<dbReference type="Gene3D" id="1.10.10.10">
    <property type="entry name" value="Winged helix-like DNA-binding domain superfamily/Winged helix DNA-binding domain"/>
    <property type="match status" value="1"/>
</dbReference>
<sequence>MSRRAKVHYELNDVRKVSEPSEEDIKKILRAADDIITLAGRNMLAKILKGSRDKKLLEKELDKSPSYGYYKELKIEEITTIIDWMIVNDYLNIDYFGRLPMIIFSPKGWDYFKPVYVEELYYLITLVDLDDCEELIERMKNTNRQVVKMLLAKIGESRNISFIRFLRKWEIEEVKKVRIMINGTINKLKSV</sequence>
<evidence type="ECO:0000259" key="1">
    <source>
        <dbReference type="SMART" id="SM00956"/>
    </source>
</evidence>
<dbReference type="InterPro" id="IPR036388">
    <property type="entry name" value="WH-like_DNA-bd_sf"/>
</dbReference>
<protein>
    <submittedName>
        <fullName evidence="2">DNA helicase II</fullName>
    </submittedName>
</protein>
<dbReference type="Pfam" id="PF09382">
    <property type="entry name" value="RQC"/>
    <property type="match status" value="1"/>
</dbReference>
<dbReference type="GO" id="GO:0006281">
    <property type="term" value="P:DNA repair"/>
    <property type="evidence" value="ECO:0007669"/>
    <property type="project" value="InterPro"/>
</dbReference>
<organism evidence="2 3">
    <name type="scientific">Clostridium manihotivorum</name>
    <dbReference type="NCBI Taxonomy" id="2320868"/>
    <lineage>
        <taxon>Bacteria</taxon>
        <taxon>Bacillati</taxon>
        <taxon>Bacillota</taxon>
        <taxon>Clostridia</taxon>
        <taxon>Eubacteriales</taxon>
        <taxon>Clostridiaceae</taxon>
        <taxon>Clostridium</taxon>
    </lineage>
</organism>
<accession>A0A410DWS0</accession>
<reference evidence="2 3" key="1">
    <citation type="submission" date="2018-01" db="EMBL/GenBank/DDBJ databases">
        <title>Genome Sequencing and Assembly of Anaerobacter polyendosporus strain CT4.</title>
        <authorList>
            <person name="Tachaapaikoon C."/>
            <person name="Sutheeworapong S."/>
            <person name="Jenjaroenpun P."/>
            <person name="Wongsurawat T."/>
            <person name="Nookeaw I."/>
            <person name="Cheawchanlertfa P."/>
            <person name="Kosugi A."/>
            <person name="Cheevadhanarak S."/>
            <person name="Ratanakhanokchai K."/>
        </authorList>
    </citation>
    <scope>NUCLEOTIDE SEQUENCE [LARGE SCALE GENOMIC DNA]</scope>
    <source>
        <strain evidence="2 3">CT4</strain>
    </source>
</reference>
<dbReference type="NCBIfam" id="NF041107">
    <property type="entry name" value="RQC_minor_1"/>
    <property type="match status" value="1"/>
</dbReference>
<dbReference type="Proteomes" id="UP000286268">
    <property type="component" value="Chromosome"/>
</dbReference>
<gene>
    <name evidence="2" type="ORF">C1I91_18520</name>
</gene>
<keyword evidence="3" id="KW-1185">Reference proteome</keyword>
<dbReference type="RefSeq" id="WP_128214204.1">
    <property type="nucleotide sequence ID" value="NZ_CP025746.1"/>
</dbReference>
<dbReference type="GO" id="GO:0006260">
    <property type="term" value="P:DNA replication"/>
    <property type="evidence" value="ECO:0007669"/>
    <property type="project" value="InterPro"/>
</dbReference>
<dbReference type="AlphaFoldDB" id="A0A410DWS0"/>
<dbReference type="EMBL" id="CP025746">
    <property type="protein sequence ID" value="QAA33481.1"/>
    <property type="molecule type" value="Genomic_DNA"/>
</dbReference>
<dbReference type="OrthoDB" id="9814785at2"/>
<dbReference type="SMART" id="SM00956">
    <property type="entry name" value="RQC"/>
    <property type="match status" value="1"/>
</dbReference>
<dbReference type="KEGG" id="cmah:C1I91_18520"/>
<evidence type="ECO:0000313" key="3">
    <source>
        <dbReference type="Proteomes" id="UP000286268"/>
    </source>
</evidence>
<keyword evidence="2" id="KW-0378">Hydrolase</keyword>
<keyword evidence="2" id="KW-0347">Helicase</keyword>
<name>A0A410DWS0_9CLOT</name>
<feature type="domain" description="RQC" evidence="1">
    <location>
        <begin position="23"/>
        <end position="121"/>
    </location>
</feature>
<dbReference type="InterPro" id="IPR018982">
    <property type="entry name" value="RQC_domain"/>
</dbReference>
<dbReference type="GO" id="GO:0043138">
    <property type="term" value="F:3'-5' DNA helicase activity"/>
    <property type="evidence" value="ECO:0007669"/>
    <property type="project" value="InterPro"/>
</dbReference>